<dbReference type="Gene3D" id="3.30.56.70">
    <property type="entry name" value="N2,N2-dimethylguanosine tRNA methyltransferase, C-terminal domain"/>
    <property type="match status" value="1"/>
</dbReference>
<keyword evidence="5 8" id="KW-0819">tRNA processing</keyword>
<dbReference type="GeneID" id="41329195"/>
<dbReference type="EMBL" id="CP042905">
    <property type="protein sequence ID" value="QEE15375.1"/>
    <property type="molecule type" value="Genomic_DNA"/>
</dbReference>
<dbReference type="AlphaFoldDB" id="A0A5B9D8P7"/>
<dbReference type="PANTHER" id="PTHR10631">
    <property type="entry name" value="N 2 ,N 2 -DIMETHYLGUANOSINE TRNA METHYLTRANSFERASE"/>
    <property type="match status" value="1"/>
</dbReference>
<dbReference type="GO" id="GO:0160104">
    <property type="term" value="F:tRNA (guanine(26)-N2)-dimethyltransferase activity"/>
    <property type="evidence" value="ECO:0007669"/>
    <property type="project" value="UniProtKB-EC"/>
</dbReference>
<dbReference type="RefSeq" id="WP_147662286.1">
    <property type="nucleotide sequence ID" value="NZ_CP042905.2"/>
</dbReference>
<organism evidence="9 10">
    <name type="scientific">Promethearchaeum syntrophicum</name>
    <dbReference type="NCBI Taxonomy" id="2594042"/>
    <lineage>
        <taxon>Archaea</taxon>
        <taxon>Promethearchaeati</taxon>
        <taxon>Promethearchaeota</taxon>
        <taxon>Promethearchaeia</taxon>
        <taxon>Promethearchaeales</taxon>
        <taxon>Promethearchaeaceae</taxon>
        <taxon>Promethearchaeum</taxon>
    </lineage>
</organism>
<accession>A0A5B9D8P7</accession>
<name>A0A5B9D8P7_9ARCH</name>
<reference evidence="9 10" key="2">
    <citation type="journal article" date="2024" name="Int. J. Syst. Evol. Microbiol.">
        <title>Promethearchaeum syntrophicum gen. nov., sp. nov., an anaerobic, obligately syntrophic archaeon, the first isolate of the lineage 'Asgard' archaea, and proposal of the new archaeal phylum Promethearchaeota phyl. nov. and kingdom Promethearchaeati regn. nov.</title>
        <authorList>
            <person name="Imachi H."/>
            <person name="Nobu M.K."/>
            <person name="Kato S."/>
            <person name="Takaki Y."/>
            <person name="Miyazaki M."/>
            <person name="Miyata M."/>
            <person name="Ogawara M."/>
            <person name="Saito Y."/>
            <person name="Sakai S."/>
            <person name="Tahara Y.O."/>
            <person name="Takano Y."/>
            <person name="Tasumi E."/>
            <person name="Uematsu K."/>
            <person name="Yoshimura T."/>
            <person name="Itoh T."/>
            <person name="Ohkuma M."/>
            <person name="Takai K."/>
        </authorList>
    </citation>
    <scope>NUCLEOTIDE SEQUENCE [LARGE SCALE GENOMIC DNA]</scope>
    <source>
        <strain evidence="9 10">MK-D1</strain>
    </source>
</reference>
<sequence length="418" mass="47991">MEDFETYFQQLIINEEGGIRFYSFDSKKFSNTGVALKKSMPVFYNPIQEFNRSITLIAYKAFQQISESDKNFEILKICDSMAASGIRSIRLFKFLNKHVQIIANDLNPLALKIIQKNLALNSDIITKSDIELLNQDAHFLFEDLQNKRNYQSIIDIDPFGTPNIFIESAIKAVFLEGLIGITATDTAVLFGVRPSACLRKYNIKSLRSTFLKEVGLRILLYYAASRAHPHMNYIEPMLSFSSDHYIRVFIRIHKGKTGINKNYKNSGYIFWCRKCDWRMSIGMDLHEASFFCPICQSKVDYGGPLWIGSLNNPEFVTECIRTLENSEISVIPSKKKILKILNIILSEDKFPPGYYDLHKICDMLGISVAKKTELILESIRNLGYNAARTHIEPRAIKSNIPIEQLKKLLIDFHKKIVI</sequence>
<evidence type="ECO:0000256" key="1">
    <source>
        <dbReference type="ARBA" id="ARBA00022555"/>
    </source>
</evidence>
<gene>
    <name evidence="9" type="ORF">DSAG12_01200</name>
</gene>
<reference evidence="9 10" key="1">
    <citation type="journal article" date="2020" name="Nature">
        <title>Isolation of an archaeon at the prokaryote-eukaryote interface.</title>
        <authorList>
            <person name="Imachi H."/>
            <person name="Nobu M.K."/>
            <person name="Nakahara N."/>
            <person name="Morono Y."/>
            <person name="Ogawara M."/>
            <person name="Takaki Y."/>
            <person name="Takano Y."/>
            <person name="Uematsu K."/>
            <person name="Ikuta T."/>
            <person name="Ito M."/>
            <person name="Matsui Y."/>
            <person name="Miyazaki M."/>
            <person name="Murata K."/>
            <person name="Saito Y."/>
            <person name="Sakai S."/>
            <person name="Song C."/>
            <person name="Tasumi E."/>
            <person name="Yamanaka Y."/>
            <person name="Yamaguchi T."/>
            <person name="Kamagata Y."/>
            <person name="Tamaki H."/>
            <person name="Takai K."/>
        </authorList>
    </citation>
    <scope>NUCLEOTIDE SEQUENCE [LARGE SCALE GENOMIC DNA]</scope>
    <source>
        <strain evidence="9 10">MK-D1</strain>
    </source>
</reference>
<dbReference type="EC" id="2.1.1.216" evidence="7"/>
<dbReference type="OrthoDB" id="372177at2157"/>
<evidence type="ECO:0000256" key="2">
    <source>
        <dbReference type="ARBA" id="ARBA00022603"/>
    </source>
</evidence>
<keyword evidence="4 8" id="KW-0949">S-adenosyl-L-methionine</keyword>
<dbReference type="InterPro" id="IPR002905">
    <property type="entry name" value="Trm1"/>
</dbReference>
<dbReference type="KEGG" id="psyt:DSAG12_01200"/>
<keyword evidence="3 8" id="KW-0808">Transferase</keyword>
<dbReference type="GO" id="GO:0002940">
    <property type="term" value="P:tRNA N2-guanine methylation"/>
    <property type="evidence" value="ECO:0007669"/>
    <property type="project" value="TreeGrafter"/>
</dbReference>
<evidence type="ECO:0000256" key="8">
    <source>
        <dbReference type="PROSITE-ProRule" id="PRU00958"/>
    </source>
</evidence>
<dbReference type="Pfam" id="PF02005">
    <property type="entry name" value="TRM"/>
    <property type="match status" value="1"/>
</dbReference>
<dbReference type="GO" id="GO:0000049">
    <property type="term" value="F:tRNA binding"/>
    <property type="evidence" value="ECO:0007669"/>
    <property type="project" value="UniProtKB-UniRule"/>
</dbReference>
<keyword evidence="10" id="KW-1185">Reference proteome</keyword>
<dbReference type="SUPFAM" id="SSF53335">
    <property type="entry name" value="S-adenosyl-L-methionine-dependent methyltransferases"/>
    <property type="match status" value="1"/>
</dbReference>
<evidence type="ECO:0000256" key="6">
    <source>
        <dbReference type="ARBA" id="ARBA00022884"/>
    </source>
</evidence>
<dbReference type="InterPro" id="IPR042296">
    <property type="entry name" value="tRNA_met_Trm1_C"/>
</dbReference>
<proteinExistence type="inferred from homology"/>
<evidence type="ECO:0000256" key="5">
    <source>
        <dbReference type="ARBA" id="ARBA00022694"/>
    </source>
</evidence>
<dbReference type="NCBIfam" id="TIGR00308">
    <property type="entry name" value="TRM1"/>
    <property type="match status" value="1"/>
</dbReference>
<evidence type="ECO:0000256" key="3">
    <source>
        <dbReference type="ARBA" id="ARBA00022679"/>
    </source>
</evidence>
<dbReference type="PANTHER" id="PTHR10631:SF3">
    <property type="entry name" value="TRNA (GUANINE(26)-N(2))-DIMETHYLTRANSFERASE"/>
    <property type="match status" value="1"/>
</dbReference>
<keyword evidence="2 8" id="KW-0489">Methyltransferase</keyword>
<dbReference type="Proteomes" id="UP000321408">
    <property type="component" value="Chromosome"/>
</dbReference>
<evidence type="ECO:0000256" key="4">
    <source>
        <dbReference type="ARBA" id="ARBA00022691"/>
    </source>
</evidence>
<evidence type="ECO:0000256" key="7">
    <source>
        <dbReference type="ARBA" id="ARBA00039099"/>
    </source>
</evidence>
<evidence type="ECO:0000313" key="9">
    <source>
        <dbReference type="EMBL" id="QEE15375.1"/>
    </source>
</evidence>
<dbReference type="InterPro" id="IPR029063">
    <property type="entry name" value="SAM-dependent_MTases_sf"/>
</dbReference>
<dbReference type="Gene3D" id="3.40.50.150">
    <property type="entry name" value="Vaccinia Virus protein VP39"/>
    <property type="match status" value="1"/>
</dbReference>
<protein>
    <recommendedName>
        <fullName evidence="7">tRNA (guanine(26)-N(2))-dimethyltransferase</fullName>
        <ecNumber evidence="7">2.1.1.216</ecNumber>
    </recommendedName>
</protein>
<evidence type="ECO:0000313" key="10">
    <source>
        <dbReference type="Proteomes" id="UP000321408"/>
    </source>
</evidence>
<keyword evidence="1 8" id="KW-0820">tRNA-binding</keyword>
<comment type="similarity">
    <text evidence="8">Belongs to the class I-like SAM-binding methyltransferase superfamily. Trm1 family.</text>
</comment>
<keyword evidence="6 8" id="KW-0694">RNA-binding</keyword>
<dbReference type="PROSITE" id="PS51626">
    <property type="entry name" value="SAM_MT_TRM1"/>
    <property type="match status" value="1"/>
</dbReference>